<keyword evidence="3" id="KW-1185">Reference proteome</keyword>
<dbReference type="Proteomes" id="UP000283530">
    <property type="component" value="Unassembled WGS sequence"/>
</dbReference>
<organism evidence="2 3">
    <name type="scientific">Cinnamomum micranthum f. kanehirae</name>
    <dbReference type="NCBI Taxonomy" id="337451"/>
    <lineage>
        <taxon>Eukaryota</taxon>
        <taxon>Viridiplantae</taxon>
        <taxon>Streptophyta</taxon>
        <taxon>Embryophyta</taxon>
        <taxon>Tracheophyta</taxon>
        <taxon>Spermatophyta</taxon>
        <taxon>Magnoliopsida</taxon>
        <taxon>Magnoliidae</taxon>
        <taxon>Laurales</taxon>
        <taxon>Lauraceae</taxon>
        <taxon>Cinnamomum</taxon>
    </lineage>
</organism>
<name>A0A443PLK9_9MAGN</name>
<comment type="caution">
    <text evidence="2">The sequence shown here is derived from an EMBL/GenBank/DDBJ whole genome shotgun (WGS) entry which is preliminary data.</text>
</comment>
<evidence type="ECO:0000313" key="3">
    <source>
        <dbReference type="Proteomes" id="UP000283530"/>
    </source>
</evidence>
<gene>
    <name evidence="2" type="ORF">CKAN_02079500</name>
</gene>
<evidence type="ECO:0000256" key="1">
    <source>
        <dbReference type="SAM" id="MobiDB-lite"/>
    </source>
</evidence>
<sequence>MDSAVGQGFGEELAYQSRKTRRKLRGKGSLMEKMMKNGEGSSSLIDLQLKWGSLGRLACKEEKKRRGAKRDRWRRRNEMIKRE</sequence>
<feature type="compositionally biased region" description="Basic residues" evidence="1">
    <location>
        <begin position="65"/>
        <end position="75"/>
    </location>
</feature>
<feature type="region of interest" description="Disordered" evidence="1">
    <location>
        <begin position="61"/>
        <end position="83"/>
    </location>
</feature>
<proteinExistence type="predicted"/>
<evidence type="ECO:0000313" key="2">
    <source>
        <dbReference type="EMBL" id="RWR91629.1"/>
    </source>
</evidence>
<reference evidence="2 3" key="1">
    <citation type="journal article" date="2019" name="Nat. Plants">
        <title>Stout camphor tree genome fills gaps in understanding of flowering plant genome evolution.</title>
        <authorList>
            <person name="Chaw S.M."/>
            <person name="Liu Y.C."/>
            <person name="Wu Y.W."/>
            <person name="Wang H.Y."/>
            <person name="Lin C.I."/>
            <person name="Wu C.S."/>
            <person name="Ke H.M."/>
            <person name="Chang L.Y."/>
            <person name="Hsu C.Y."/>
            <person name="Yang H.T."/>
            <person name="Sudianto E."/>
            <person name="Hsu M.H."/>
            <person name="Wu K.P."/>
            <person name="Wang L.N."/>
            <person name="Leebens-Mack J.H."/>
            <person name="Tsai I.J."/>
        </authorList>
    </citation>
    <scope>NUCLEOTIDE SEQUENCE [LARGE SCALE GENOMIC DNA]</scope>
    <source>
        <strain evidence="3">cv. Chaw 1501</strain>
        <tissue evidence="2">Young leaves</tissue>
    </source>
</reference>
<dbReference type="EMBL" id="QPKB01000009">
    <property type="protein sequence ID" value="RWR91629.1"/>
    <property type="molecule type" value="Genomic_DNA"/>
</dbReference>
<dbReference type="AlphaFoldDB" id="A0A443PLK9"/>
<protein>
    <submittedName>
        <fullName evidence="2">Uncharacterized protein</fullName>
    </submittedName>
</protein>
<accession>A0A443PLK9</accession>